<reference evidence="1" key="1">
    <citation type="submission" date="2019-10" db="EMBL/GenBank/DDBJ databases">
        <title>Draft genome sequece of Microseira wollei NIES-4236.</title>
        <authorList>
            <person name="Yamaguchi H."/>
            <person name="Suzuki S."/>
            <person name="Kawachi M."/>
        </authorList>
    </citation>
    <scope>NUCLEOTIDE SEQUENCE</scope>
    <source>
        <strain evidence="1">NIES-4236</strain>
    </source>
</reference>
<dbReference type="RefSeq" id="WP_226588674.1">
    <property type="nucleotide sequence ID" value="NZ_BLAY01000140.1"/>
</dbReference>
<evidence type="ECO:0000313" key="2">
    <source>
        <dbReference type="Proteomes" id="UP001050975"/>
    </source>
</evidence>
<accession>A0AAV3XMM9</accession>
<organism evidence="1 2">
    <name type="scientific">Microseira wollei NIES-4236</name>
    <dbReference type="NCBI Taxonomy" id="2530354"/>
    <lineage>
        <taxon>Bacteria</taxon>
        <taxon>Bacillati</taxon>
        <taxon>Cyanobacteriota</taxon>
        <taxon>Cyanophyceae</taxon>
        <taxon>Oscillatoriophycideae</taxon>
        <taxon>Aerosakkonematales</taxon>
        <taxon>Aerosakkonemataceae</taxon>
        <taxon>Microseira</taxon>
    </lineage>
</organism>
<dbReference type="EMBL" id="BLAY01000140">
    <property type="protein sequence ID" value="GET41924.1"/>
    <property type="molecule type" value="Genomic_DNA"/>
</dbReference>
<evidence type="ECO:0000313" key="1">
    <source>
        <dbReference type="EMBL" id="GET41924.1"/>
    </source>
</evidence>
<gene>
    <name evidence="1" type="ORF">MiSe_67380</name>
</gene>
<dbReference type="AlphaFoldDB" id="A0AAV3XMM9"/>
<sequence>MKTKPFSELRNRMTPERRARNKIRAQLALLHLTLLEQRKSLGYTDEDLEKDLSTFESAFSELDNPEDIQISTLSRYIQSLGGSLKLVANFPDKEIVLAQFD</sequence>
<name>A0AAV3XMM9_9CYAN</name>
<keyword evidence="2" id="KW-1185">Reference proteome</keyword>
<proteinExistence type="predicted"/>
<protein>
    <submittedName>
        <fullName evidence="1">Transcriptional regulator</fullName>
    </submittedName>
</protein>
<comment type="caution">
    <text evidence="1">The sequence shown here is derived from an EMBL/GenBank/DDBJ whole genome shotgun (WGS) entry which is preliminary data.</text>
</comment>
<dbReference type="Proteomes" id="UP001050975">
    <property type="component" value="Unassembled WGS sequence"/>
</dbReference>